<reference evidence="3" key="1">
    <citation type="submission" date="2020-06" db="EMBL/GenBank/DDBJ databases">
        <title>Characterization of fructooligosaccharide metabolism and fructooligosaccharide-degrading enzymes in human commensal butyrate producers.</title>
        <authorList>
            <person name="Tanno H."/>
            <person name="Fujii T."/>
            <person name="Hirano K."/>
            <person name="Maeno S."/>
            <person name="Tonozuka T."/>
            <person name="Sakamoto M."/>
            <person name="Ohkuma M."/>
            <person name="Tochio T."/>
            <person name="Endo A."/>
        </authorList>
    </citation>
    <scope>NUCLEOTIDE SEQUENCE</scope>
    <source>
        <strain evidence="3">JCM 17466</strain>
    </source>
</reference>
<dbReference type="Gene3D" id="3.30.460.10">
    <property type="entry name" value="Beta Polymerase, domain 2"/>
    <property type="match status" value="1"/>
</dbReference>
<dbReference type="PANTHER" id="PTHR47837">
    <property type="entry name" value="GTP PYROPHOSPHOKINASE YJBM"/>
    <property type="match status" value="1"/>
</dbReference>
<dbReference type="PANTHER" id="PTHR47837:SF2">
    <property type="entry name" value="GTP PYROPHOSPHOKINASE YWAC"/>
    <property type="match status" value="1"/>
</dbReference>
<dbReference type="SMART" id="SM00954">
    <property type="entry name" value="RelA_SpoT"/>
    <property type="match status" value="1"/>
</dbReference>
<dbReference type="Pfam" id="PF04607">
    <property type="entry name" value="RelA_SpoT"/>
    <property type="match status" value="1"/>
</dbReference>
<dbReference type="AlphaFoldDB" id="A0A916Q4S1"/>
<name>A0A916Q4S1_9FIRM</name>
<accession>A0A916Q4S1</accession>
<dbReference type="RefSeq" id="WP_201310141.1">
    <property type="nucleotide sequence ID" value="NZ_BLYI01000023.1"/>
</dbReference>
<dbReference type="InterPro" id="IPR043519">
    <property type="entry name" value="NT_sf"/>
</dbReference>
<dbReference type="CDD" id="cd05399">
    <property type="entry name" value="NT_Rel-Spo_like"/>
    <property type="match status" value="1"/>
</dbReference>
<keyword evidence="4" id="KW-1185">Reference proteome</keyword>
<evidence type="ECO:0000313" key="4">
    <source>
        <dbReference type="Proteomes" id="UP000613208"/>
    </source>
</evidence>
<proteinExistence type="predicted"/>
<gene>
    <name evidence="3" type="ORF">ANBU17_07410</name>
</gene>
<evidence type="ECO:0000256" key="1">
    <source>
        <dbReference type="ARBA" id="ARBA00004976"/>
    </source>
</evidence>
<organism evidence="3 4">
    <name type="scientific">Anaerostipes butyraticus</name>
    <dbReference type="NCBI Taxonomy" id="645466"/>
    <lineage>
        <taxon>Bacteria</taxon>
        <taxon>Bacillati</taxon>
        <taxon>Bacillota</taxon>
        <taxon>Clostridia</taxon>
        <taxon>Lachnospirales</taxon>
        <taxon>Lachnospiraceae</taxon>
        <taxon>Anaerostipes</taxon>
    </lineage>
</organism>
<protein>
    <submittedName>
        <fullName evidence="3">GTP pyrophosphokinase</fullName>
    </submittedName>
</protein>
<evidence type="ECO:0000259" key="2">
    <source>
        <dbReference type="SMART" id="SM00954"/>
    </source>
</evidence>
<evidence type="ECO:0000313" key="3">
    <source>
        <dbReference type="EMBL" id="GFO84394.1"/>
    </source>
</evidence>
<dbReference type="InterPro" id="IPR052366">
    <property type="entry name" value="GTP_Pyrophosphokinase"/>
</dbReference>
<dbReference type="Proteomes" id="UP000613208">
    <property type="component" value="Unassembled WGS sequence"/>
</dbReference>
<dbReference type="InterPro" id="IPR007685">
    <property type="entry name" value="RelA_SpoT"/>
</dbReference>
<dbReference type="SUPFAM" id="SSF81301">
    <property type="entry name" value="Nucleotidyltransferase"/>
    <property type="match status" value="1"/>
</dbReference>
<comment type="caution">
    <text evidence="3">The sequence shown here is derived from an EMBL/GenBank/DDBJ whole genome shotgun (WGS) entry which is preliminary data.</text>
</comment>
<comment type="pathway">
    <text evidence="1">Purine metabolism; ppGpp biosynthesis; ppGpp from GTP: step 1/2.</text>
</comment>
<dbReference type="GO" id="GO:0015969">
    <property type="term" value="P:guanosine tetraphosphate metabolic process"/>
    <property type="evidence" value="ECO:0007669"/>
    <property type="project" value="InterPro"/>
</dbReference>
<dbReference type="EMBL" id="BLYI01000023">
    <property type="protein sequence ID" value="GFO84394.1"/>
    <property type="molecule type" value="Genomic_DNA"/>
</dbReference>
<dbReference type="Gene3D" id="1.10.287.860">
    <property type="entry name" value="Nucleotidyltransferase"/>
    <property type="match status" value="1"/>
</dbReference>
<sequence length="217" mass="25571">MKELELPDVKDVLVEYRQMQLLYRSALKEIGTKLEILNDEFKFVHKYNPIEHIESRLKSEESIMRKLLRKGVDVTVENIQKYIDDIAGVRVICSFTPDIYRIVDMISSQDDIEVLKAKDYMINPKPNGYRSYHLIVKVPIFLSDKVIPTKVEIQIRTVAMDFWASLEHKIYYKYEGNAPEYIRTELKECADMIAFLDSKMLAINEEVRSIRQEDSRQ</sequence>
<feature type="domain" description="RelA/SpoT" evidence="2">
    <location>
        <begin position="55"/>
        <end position="178"/>
    </location>
</feature>